<organism evidence="5 6">
    <name type="scientific">Parthenolecanium corni</name>
    <dbReference type="NCBI Taxonomy" id="536013"/>
    <lineage>
        <taxon>Eukaryota</taxon>
        <taxon>Metazoa</taxon>
        <taxon>Ecdysozoa</taxon>
        <taxon>Arthropoda</taxon>
        <taxon>Hexapoda</taxon>
        <taxon>Insecta</taxon>
        <taxon>Pterygota</taxon>
        <taxon>Neoptera</taxon>
        <taxon>Paraneoptera</taxon>
        <taxon>Hemiptera</taxon>
        <taxon>Sternorrhyncha</taxon>
        <taxon>Coccoidea</taxon>
        <taxon>Coccidae</taxon>
        <taxon>Parthenolecanium</taxon>
    </lineage>
</organism>
<proteinExistence type="predicted"/>
<dbReference type="AlphaFoldDB" id="A0AAN9T7C1"/>
<dbReference type="EMBL" id="JBBCAQ010000037">
    <property type="protein sequence ID" value="KAK7573935.1"/>
    <property type="molecule type" value="Genomic_DNA"/>
</dbReference>
<evidence type="ECO:0000259" key="4">
    <source>
        <dbReference type="PROSITE" id="PS50085"/>
    </source>
</evidence>
<evidence type="ECO:0000256" key="2">
    <source>
        <dbReference type="SAM" id="Coils"/>
    </source>
</evidence>
<comment type="caution">
    <text evidence="5">The sequence shown here is derived from an EMBL/GenBank/DDBJ whole genome shotgun (WGS) entry which is preliminary data.</text>
</comment>
<evidence type="ECO:0000256" key="1">
    <source>
        <dbReference type="ARBA" id="ARBA00022468"/>
    </source>
</evidence>
<reference evidence="5 6" key="1">
    <citation type="submission" date="2024-03" db="EMBL/GenBank/DDBJ databases">
        <title>Adaptation during the transition from Ophiocordyceps entomopathogen to insect associate is accompanied by gene loss and intensified selection.</title>
        <authorList>
            <person name="Ward C.M."/>
            <person name="Onetto C.A."/>
            <person name="Borneman A.R."/>
        </authorList>
    </citation>
    <scope>NUCLEOTIDE SEQUENCE [LARGE SCALE GENOMIC DNA]</scope>
    <source>
        <strain evidence="5">AWRI1</strain>
        <tissue evidence="5">Single Adult Female</tissue>
    </source>
</reference>
<feature type="compositionally biased region" description="Low complexity" evidence="3">
    <location>
        <begin position="260"/>
        <end position="280"/>
    </location>
</feature>
<sequence>MNTRRFHRMLPVSFRWQRNVYRGGLDTQFGQTGEEAVYQVYKEREIMFHVSTLLPFTDNDPQQLQRKRHIGNDIVAIVFQEENTPFSPDMIASHFLHAFIVVQVVDPNTPNTRYKVHVAARDDVPFFEPSLPNPPIFRHGPEFREFLLTKLINAENACYKAQKFANLELRTRSSLLHSLCDELRDKTKDFLGQECDFESHRHENGTTSSAGSRFIETVRKALIARVRNPNQETNNNVLGSGHKKIISSTLDPPTQYNAFTLPKSSSGSKKSSTPSPVSTPDMQPVHSTQRVTISESDSSSLNSVDLDGAVTYADSDTGLESMSSAETPNKQCSLCVDSNNDNKVDSLRQEVTTLKCDKLDLLRQNVVCQKEIKRLREKELQLQSDLADASKEILRLRELLKDYSATTTAEGSPI</sequence>
<dbReference type="InterPro" id="IPR050989">
    <property type="entry name" value="Rap1_Ran_GAP"/>
</dbReference>
<dbReference type="InterPro" id="IPR000331">
    <property type="entry name" value="Rap/Ran_GAP_dom"/>
</dbReference>
<evidence type="ECO:0000256" key="3">
    <source>
        <dbReference type="SAM" id="MobiDB-lite"/>
    </source>
</evidence>
<feature type="region of interest" description="Disordered" evidence="3">
    <location>
        <begin position="231"/>
        <end position="302"/>
    </location>
</feature>
<keyword evidence="1" id="KW-0343">GTPase activation</keyword>
<dbReference type="SUPFAM" id="SSF111347">
    <property type="entry name" value="Rap/Ran-GAP"/>
    <property type="match status" value="1"/>
</dbReference>
<dbReference type="GO" id="GO:0005096">
    <property type="term" value="F:GTPase activator activity"/>
    <property type="evidence" value="ECO:0007669"/>
    <property type="project" value="UniProtKB-KW"/>
</dbReference>
<name>A0AAN9T7C1_9HEMI</name>
<feature type="coiled-coil region" evidence="2">
    <location>
        <begin position="358"/>
        <end position="406"/>
    </location>
</feature>
<dbReference type="Proteomes" id="UP001367676">
    <property type="component" value="Unassembled WGS sequence"/>
</dbReference>
<feature type="domain" description="Rap-GAP" evidence="4">
    <location>
        <begin position="1"/>
        <end position="179"/>
    </location>
</feature>
<dbReference type="GO" id="GO:0051056">
    <property type="term" value="P:regulation of small GTPase mediated signal transduction"/>
    <property type="evidence" value="ECO:0007669"/>
    <property type="project" value="InterPro"/>
</dbReference>
<dbReference type="GO" id="GO:0005737">
    <property type="term" value="C:cytoplasm"/>
    <property type="evidence" value="ECO:0007669"/>
    <property type="project" value="TreeGrafter"/>
</dbReference>
<protein>
    <recommendedName>
        <fullName evidence="4">Rap-GAP domain-containing protein</fullName>
    </recommendedName>
</protein>
<dbReference type="PANTHER" id="PTHR15711">
    <property type="entry name" value="RAP GTPASE-ACTIVATING PROTEIN"/>
    <property type="match status" value="1"/>
</dbReference>
<evidence type="ECO:0000313" key="6">
    <source>
        <dbReference type="Proteomes" id="UP001367676"/>
    </source>
</evidence>
<feature type="compositionally biased region" description="Polar residues" evidence="3">
    <location>
        <begin position="246"/>
        <end position="258"/>
    </location>
</feature>
<keyword evidence="6" id="KW-1185">Reference proteome</keyword>
<dbReference type="Gene3D" id="3.40.50.11210">
    <property type="entry name" value="Rap/Ran-GAP"/>
    <property type="match status" value="1"/>
</dbReference>
<accession>A0AAN9T7C1</accession>
<dbReference type="PANTHER" id="PTHR15711:SF32">
    <property type="entry name" value="RAP GTPASE ACTIVATING PROTEIN 1, ISOFORM H"/>
    <property type="match status" value="1"/>
</dbReference>
<keyword evidence="2" id="KW-0175">Coiled coil</keyword>
<dbReference type="Pfam" id="PF02145">
    <property type="entry name" value="Rap_GAP"/>
    <property type="match status" value="1"/>
</dbReference>
<evidence type="ECO:0000313" key="5">
    <source>
        <dbReference type="EMBL" id="KAK7573935.1"/>
    </source>
</evidence>
<gene>
    <name evidence="5" type="ORF">V9T40_011126</name>
</gene>
<dbReference type="PROSITE" id="PS50085">
    <property type="entry name" value="RAPGAP"/>
    <property type="match status" value="1"/>
</dbReference>
<dbReference type="InterPro" id="IPR035974">
    <property type="entry name" value="Rap/Ran-GAP_sf"/>
</dbReference>